<sequence length="37" mass="4174">MIHIHPKPCLSITIITGNLGLNECYRTKVSYGDLCIR</sequence>
<gene>
    <name evidence="1" type="ORF">EJK53_0675</name>
    <name evidence="2" type="ORF">EJK54_0287</name>
</gene>
<dbReference type="EMBL" id="RYER01000021">
    <property type="protein sequence ID" value="RUO13521.1"/>
    <property type="molecule type" value="Genomic_DNA"/>
</dbReference>
<protein>
    <submittedName>
        <fullName evidence="1">Uncharacterized protein</fullName>
    </submittedName>
</protein>
<keyword evidence="3" id="KW-1185">Reference proteome</keyword>
<evidence type="ECO:0000313" key="3">
    <source>
        <dbReference type="Proteomes" id="UP000268436"/>
    </source>
</evidence>
<organism evidence="1 4">
    <name type="scientific">Moraxella catarrhalis</name>
    <name type="common">Branhamella catarrhalis</name>
    <dbReference type="NCBI Taxonomy" id="480"/>
    <lineage>
        <taxon>Bacteria</taxon>
        <taxon>Pseudomonadati</taxon>
        <taxon>Pseudomonadota</taxon>
        <taxon>Gammaproteobacteria</taxon>
        <taxon>Moraxellales</taxon>
        <taxon>Moraxellaceae</taxon>
        <taxon>Moraxella</taxon>
    </lineage>
</organism>
<evidence type="ECO:0000313" key="2">
    <source>
        <dbReference type="EMBL" id="RUO13521.1"/>
    </source>
</evidence>
<proteinExistence type="predicted"/>
<dbReference type="AlphaFoldDB" id="A0A3S9QI44"/>
<dbReference type="Proteomes" id="UP000280228">
    <property type="component" value="Chromosome"/>
</dbReference>
<evidence type="ECO:0000313" key="4">
    <source>
        <dbReference type="Proteomes" id="UP000280228"/>
    </source>
</evidence>
<reference evidence="3 4" key="1">
    <citation type="submission" date="2018-12" db="EMBL/GenBank/DDBJ databases">
        <title>Persistence of Moraxella catarrhalis in Chronic Obstructive Pulmonary Disease and Regulation of the Hag/MID Adhesin.</title>
        <authorList>
            <person name="Murphy T."/>
            <person name="Zhao X."/>
            <person name="Vyas G."/>
            <person name="Aluvathingal J."/>
            <person name="Nadendla S."/>
            <person name="Tallon L."/>
            <person name="Tettelin H."/>
        </authorList>
    </citation>
    <scope>NUCLEOTIDE SEQUENCE [LARGE SCALE GENOMIC DNA]</scope>
    <source>
        <strain evidence="2 3">173P27B1</strain>
        <strain evidence="1 4">46P58B1</strain>
    </source>
</reference>
<dbReference type="EMBL" id="CP034662">
    <property type="protein sequence ID" value="AZQ94290.1"/>
    <property type="molecule type" value="Genomic_DNA"/>
</dbReference>
<evidence type="ECO:0000313" key="1">
    <source>
        <dbReference type="EMBL" id="AZQ94290.1"/>
    </source>
</evidence>
<name>A0A3S9QI44_MORCA</name>
<accession>A0A3S9QI44</accession>
<dbReference type="Proteomes" id="UP000268436">
    <property type="component" value="Unassembled WGS sequence"/>
</dbReference>